<evidence type="ECO:0000256" key="11">
    <source>
        <dbReference type="PROSITE-ProRule" id="PRU01360"/>
    </source>
</evidence>
<keyword evidence="10 11" id="KW-0998">Cell outer membrane</keyword>
<keyword evidence="2 11" id="KW-0813">Transport</keyword>
<protein>
    <submittedName>
        <fullName evidence="15">TonB-dependent receptor</fullName>
    </submittedName>
</protein>
<evidence type="ECO:0000256" key="10">
    <source>
        <dbReference type="ARBA" id="ARBA00023237"/>
    </source>
</evidence>
<reference evidence="15" key="2">
    <citation type="submission" date="2023-01" db="EMBL/GenBank/DDBJ databases">
        <title>Draft genome sequence of Algimonas porphyrae strain NBRC 108216.</title>
        <authorList>
            <person name="Sun Q."/>
            <person name="Mori K."/>
        </authorList>
    </citation>
    <scope>NUCLEOTIDE SEQUENCE</scope>
    <source>
        <strain evidence="15">NBRC 108216</strain>
    </source>
</reference>
<dbReference type="Proteomes" id="UP001161390">
    <property type="component" value="Unassembled WGS sequence"/>
</dbReference>
<keyword evidence="6" id="KW-0408">Iron</keyword>
<organism evidence="15 16">
    <name type="scientific">Algimonas porphyrae</name>
    <dbReference type="NCBI Taxonomy" id="1128113"/>
    <lineage>
        <taxon>Bacteria</taxon>
        <taxon>Pseudomonadati</taxon>
        <taxon>Pseudomonadota</taxon>
        <taxon>Alphaproteobacteria</taxon>
        <taxon>Maricaulales</taxon>
        <taxon>Robiginitomaculaceae</taxon>
        <taxon>Algimonas</taxon>
    </lineage>
</organism>
<evidence type="ECO:0000313" key="15">
    <source>
        <dbReference type="EMBL" id="GLQ20315.1"/>
    </source>
</evidence>
<dbReference type="PANTHER" id="PTHR32552:SF81">
    <property type="entry name" value="TONB-DEPENDENT OUTER MEMBRANE RECEPTOR"/>
    <property type="match status" value="1"/>
</dbReference>
<dbReference type="Pfam" id="PF07715">
    <property type="entry name" value="Plug"/>
    <property type="match status" value="1"/>
</dbReference>
<dbReference type="Pfam" id="PF00593">
    <property type="entry name" value="TonB_dep_Rec_b-barrel"/>
    <property type="match status" value="1"/>
</dbReference>
<comment type="similarity">
    <text evidence="11 12">Belongs to the TonB-dependent receptor family.</text>
</comment>
<keyword evidence="7" id="KW-0406">Ion transport</keyword>
<evidence type="ECO:0000256" key="9">
    <source>
        <dbReference type="ARBA" id="ARBA00023136"/>
    </source>
</evidence>
<name>A0ABQ5V0Z7_9PROT</name>
<evidence type="ECO:0000256" key="12">
    <source>
        <dbReference type="RuleBase" id="RU003357"/>
    </source>
</evidence>
<comment type="subcellular location">
    <subcellularLocation>
        <location evidence="1 11">Cell outer membrane</location>
        <topology evidence="1 11">Multi-pass membrane protein</topology>
    </subcellularLocation>
</comment>
<keyword evidence="5 11" id="KW-0812">Transmembrane</keyword>
<evidence type="ECO:0000256" key="1">
    <source>
        <dbReference type="ARBA" id="ARBA00004571"/>
    </source>
</evidence>
<dbReference type="InterPro" id="IPR036942">
    <property type="entry name" value="Beta-barrel_TonB_sf"/>
</dbReference>
<accession>A0ABQ5V0Z7</accession>
<reference evidence="15" key="1">
    <citation type="journal article" date="2014" name="Int. J. Syst. Evol. Microbiol.">
        <title>Complete genome of a new Firmicutes species belonging to the dominant human colonic microbiota ('Ruminococcus bicirculans') reveals two chromosomes and a selective capacity to utilize plant glucans.</title>
        <authorList>
            <consortium name="NISC Comparative Sequencing Program"/>
            <person name="Wegmann U."/>
            <person name="Louis P."/>
            <person name="Goesmann A."/>
            <person name="Henrissat B."/>
            <person name="Duncan S.H."/>
            <person name="Flint H.J."/>
        </authorList>
    </citation>
    <scope>NUCLEOTIDE SEQUENCE</scope>
    <source>
        <strain evidence="15">NBRC 108216</strain>
    </source>
</reference>
<dbReference type="PROSITE" id="PS52016">
    <property type="entry name" value="TONB_DEPENDENT_REC_3"/>
    <property type="match status" value="1"/>
</dbReference>
<evidence type="ECO:0000256" key="5">
    <source>
        <dbReference type="ARBA" id="ARBA00022692"/>
    </source>
</evidence>
<keyword evidence="8 12" id="KW-0798">TonB box</keyword>
<keyword evidence="4" id="KW-0410">Iron transport</keyword>
<sequence>MAGTSLTPAHAQDVTDEVIVTAQKREQSLQDVPLSLDVVRGEELDVISSGGEDILFLSARVPSLYAEGSFGRTFPRFYIRGLGNTDFDLNANQPVSLVYDGVVLENPILKGFPVFDLDRVEVLRGPQGTLFGRNTPAGVITFESARPTREAEGYIRAGYGRFDTVDLEGAVSGPLGDKVSARLSGLFQSRGDYVDNVAPNPSESGFEEFEEYAGRLQFLFEPTGTTDILLNLHGRKLDGGSRTFRANAIQPGTGGLVPGFDRFTAAQDATQILNVENLGASLTIDTDFGKGTLTSISAFESVRVDARGDVDGGFGAVFAPPSGPGFIPFAAESQDNITGHSQWTQELRYNFDATDALNVTLGGFAFFENLEIESLSFDTLFGGGVNGRAVQDQDTEAFALFTSMELQASERLTATAGLRLSLENKDFVASRTIGPFGSGTLGPVSQDLDDTVVTGDLALNYAANEALNLFARYSRGFRAPNVQGRIVFGDAVTVADTETIDSFDVGFKSRFLDGRGTLNATVFYFETDNQQLTAVGGAGNFNQLLNADAVKGSGLEVDASFDPTDHVELTAGFSINDTEIQDTALEVGPCGAPCTILDRVNPVTGNALINGNSLPQAPKYIANVSARFGLPVSNAGELFVFTDMAYRSEVNFFLYDSAEFRSDSLTEVGLRGGYVHNDDFEIAAYVRNAFGVTELEGAVDFNNFTGFINEPSIYGVEVTKRF</sequence>
<gene>
    <name evidence="15" type="primary">fyuA_1</name>
    <name evidence="15" type="ORF">GCM10007854_12700</name>
</gene>
<evidence type="ECO:0000256" key="7">
    <source>
        <dbReference type="ARBA" id="ARBA00023065"/>
    </source>
</evidence>
<evidence type="ECO:0000313" key="16">
    <source>
        <dbReference type="Proteomes" id="UP001161390"/>
    </source>
</evidence>
<evidence type="ECO:0000259" key="14">
    <source>
        <dbReference type="Pfam" id="PF07715"/>
    </source>
</evidence>
<dbReference type="SUPFAM" id="SSF56935">
    <property type="entry name" value="Porins"/>
    <property type="match status" value="1"/>
</dbReference>
<keyword evidence="9 11" id="KW-0472">Membrane</keyword>
<dbReference type="PANTHER" id="PTHR32552">
    <property type="entry name" value="FERRICHROME IRON RECEPTOR-RELATED"/>
    <property type="match status" value="1"/>
</dbReference>
<dbReference type="Gene3D" id="2.40.170.20">
    <property type="entry name" value="TonB-dependent receptor, beta-barrel domain"/>
    <property type="match status" value="1"/>
</dbReference>
<evidence type="ECO:0000256" key="3">
    <source>
        <dbReference type="ARBA" id="ARBA00022452"/>
    </source>
</evidence>
<dbReference type="InterPro" id="IPR039426">
    <property type="entry name" value="TonB-dep_rcpt-like"/>
</dbReference>
<evidence type="ECO:0000256" key="8">
    <source>
        <dbReference type="ARBA" id="ARBA00023077"/>
    </source>
</evidence>
<comment type="caution">
    <text evidence="15">The sequence shown here is derived from an EMBL/GenBank/DDBJ whole genome shotgun (WGS) entry which is preliminary data.</text>
</comment>
<dbReference type="InterPro" id="IPR012910">
    <property type="entry name" value="Plug_dom"/>
</dbReference>
<evidence type="ECO:0000259" key="13">
    <source>
        <dbReference type="Pfam" id="PF00593"/>
    </source>
</evidence>
<feature type="domain" description="TonB-dependent receptor-like beta-barrel" evidence="13">
    <location>
        <begin position="239"/>
        <end position="688"/>
    </location>
</feature>
<evidence type="ECO:0000256" key="4">
    <source>
        <dbReference type="ARBA" id="ARBA00022496"/>
    </source>
</evidence>
<dbReference type="EMBL" id="BSNJ01000002">
    <property type="protein sequence ID" value="GLQ20315.1"/>
    <property type="molecule type" value="Genomic_DNA"/>
</dbReference>
<evidence type="ECO:0000256" key="2">
    <source>
        <dbReference type="ARBA" id="ARBA00022448"/>
    </source>
</evidence>
<keyword evidence="16" id="KW-1185">Reference proteome</keyword>
<dbReference type="InterPro" id="IPR000531">
    <property type="entry name" value="Beta-barrel_TonB"/>
</dbReference>
<keyword evidence="15" id="KW-0675">Receptor</keyword>
<evidence type="ECO:0000256" key="6">
    <source>
        <dbReference type="ARBA" id="ARBA00023004"/>
    </source>
</evidence>
<proteinExistence type="inferred from homology"/>
<keyword evidence="3 11" id="KW-1134">Transmembrane beta strand</keyword>
<feature type="domain" description="TonB-dependent receptor plug" evidence="14">
    <location>
        <begin position="29"/>
        <end position="139"/>
    </location>
</feature>